<dbReference type="InParanoid" id="A0A3A9JDF1"/>
<dbReference type="Proteomes" id="UP000274097">
    <property type="component" value="Unassembled WGS sequence"/>
</dbReference>
<dbReference type="PROSITE" id="PS51257">
    <property type="entry name" value="PROKAR_LIPOPROTEIN"/>
    <property type="match status" value="1"/>
</dbReference>
<evidence type="ECO:0000313" key="3">
    <source>
        <dbReference type="EMBL" id="RMI26558.1"/>
    </source>
</evidence>
<gene>
    <name evidence="2" type="ORF">D6Z83_24550</name>
    <name evidence="3" type="ORF">EBE87_04635</name>
</gene>
<dbReference type="AlphaFoldDB" id="A0A3A9JDF1"/>
<evidence type="ECO:0000313" key="5">
    <source>
        <dbReference type="Proteomes" id="UP000278036"/>
    </source>
</evidence>
<reference evidence="2 5" key="1">
    <citation type="submission" date="2018-09" db="EMBL/GenBank/DDBJ databases">
        <title>Roseomonas sp. nov., isolated from feces of Tibetan antelopes in the Qinghai-Tibet plateau, China.</title>
        <authorList>
            <person name="Tian Z."/>
        </authorList>
    </citation>
    <scope>NUCLEOTIDE SEQUENCE [LARGE SCALE GENOMIC DNA]</scope>
    <source>
        <strain evidence="3 4">Z23</strain>
        <strain evidence="2 5">Z24</strain>
    </source>
</reference>
<feature type="compositionally biased region" description="Basic and acidic residues" evidence="1">
    <location>
        <begin position="27"/>
        <end position="42"/>
    </location>
</feature>
<dbReference type="EMBL" id="RAQU01000257">
    <property type="protein sequence ID" value="RKK01524.1"/>
    <property type="molecule type" value="Genomic_DNA"/>
</dbReference>
<sequence length="82" mass="7971">MLIRIAAGLLLLTGCSLPLEGGGAGRPRPEIGVDARGPETRAEPFSGRTLQPGDATAPGGTGGLSDSGIPGESGSGFPGTGR</sequence>
<evidence type="ECO:0000313" key="2">
    <source>
        <dbReference type="EMBL" id="RKK01524.1"/>
    </source>
</evidence>
<protein>
    <submittedName>
        <fullName evidence="2">Uncharacterized protein</fullName>
    </submittedName>
</protein>
<proteinExistence type="predicted"/>
<dbReference type="EMBL" id="RFLX01000002">
    <property type="protein sequence ID" value="RMI26558.1"/>
    <property type="molecule type" value="Genomic_DNA"/>
</dbReference>
<keyword evidence="4" id="KW-1185">Reference proteome</keyword>
<accession>A0A3A9JDF1</accession>
<name>A0A3A9JDF1_9PROT</name>
<evidence type="ECO:0000256" key="1">
    <source>
        <dbReference type="SAM" id="MobiDB-lite"/>
    </source>
</evidence>
<comment type="caution">
    <text evidence="2">The sequence shown here is derived from an EMBL/GenBank/DDBJ whole genome shotgun (WGS) entry which is preliminary data.</text>
</comment>
<feature type="region of interest" description="Disordered" evidence="1">
    <location>
        <begin position="18"/>
        <end position="82"/>
    </location>
</feature>
<organism evidence="2 5">
    <name type="scientific">Teichococcus wenyumeiae</name>
    <dbReference type="NCBI Taxonomy" id="2478470"/>
    <lineage>
        <taxon>Bacteria</taxon>
        <taxon>Pseudomonadati</taxon>
        <taxon>Pseudomonadota</taxon>
        <taxon>Alphaproteobacteria</taxon>
        <taxon>Acetobacterales</taxon>
        <taxon>Roseomonadaceae</taxon>
        <taxon>Roseomonas</taxon>
    </lineage>
</organism>
<dbReference type="RefSeq" id="WP_120640788.1">
    <property type="nucleotide sequence ID" value="NZ_RAQU01000257.1"/>
</dbReference>
<evidence type="ECO:0000313" key="4">
    <source>
        <dbReference type="Proteomes" id="UP000274097"/>
    </source>
</evidence>
<feature type="compositionally biased region" description="Gly residues" evidence="1">
    <location>
        <begin position="59"/>
        <end position="82"/>
    </location>
</feature>
<dbReference type="Proteomes" id="UP000278036">
    <property type="component" value="Unassembled WGS sequence"/>
</dbReference>